<feature type="domain" description="Proteinase inhibitor I42 chagasin" evidence="4">
    <location>
        <begin position="195"/>
        <end position="292"/>
    </location>
</feature>
<dbReference type="GO" id="GO:0004869">
    <property type="term" value="F:cysteine-type endopeptidase inhibitor activity"/>
    <property type="evidence" value="ECO:0007669"/>
    <property type="project" value="UniProtKB-KW"/>
</dbReference>
<organism evidence="5 6">
    <name type="scientific">Methanosarcina thermophila (strain ATCC 43570 / DSM 1825 / OCM 12 / VKM B-1830 / TM-1)</name>
    <dbReference type="NCBI Taxonomy" id="523844"/>
    <lineage>
        <taxon>Archaea</taxon>
        <taxon>Methanobacteriati</taxon>
        <taxon>Methanobacteriota</taxon>
        <taxon>Stenosarchaea group</taxon>
        <taxon>Methanomicrobia</taxon>
        <taxon>Methanosarcinales</taxon>
        <taxon>Methanosarcinaceae</taxon>
        <taxon>Methanosarcina</taxon>
    </lineage>
</organism>
<dbReference type="PANTHER" id="PTHR36530">
    <property type="entry name" value="INHIBITOR OF CYSTEINE PEPTIDASE"/>
    <property type="match status" value="1"/>
</dbReference>
<proteinExistence type="predicted"/>
<dbReference type="PROSITE" id="PS51257">
    <property type="entry name" value="PROKAR_LIPOPROTEIN"/>
    <property type="match status" value="1"/>
</dbReference>
<dbReference type="AlphaFoldDB" id="A0A0E3H959"/>
<dbReference type="InterPro" id="IPR018990">
    <property type="entry name" value="Prot_inh_I42_chagasin"/>
</dbReference>
<accession>A0A0E3H959</accession>
<feature type="region of interest" description="Disordered" evidence="3">
    <location>
        <begin position="38"/>
        <end position="61"/>
    </location>
</feature>
<dbReference type="KEGG" id="mthr:MSTHT_1776"/>
<evidence type="ECO:0000256" key="1">
    <source>
        <dbReference type="ARBA" id="ARBA00022690"/>
    </source>
</evidence>
<dbReference type="Gene3D" id="2.60.40.2020">
    <property type="match status" value="1"/>
</dbReference>
<dbReference type="STRING" id="523844.MSTHT_1776"/>
<reference evidence="5 6" key="1">
    <citation type="submission" date="2014-07" db="EMBL/GenBank/DDBJ databases">
        <title>Methanogenic archaea and the global carbon cycle.</title>
        <authorList>
            <person name="Henriksen J.R."/>
            <person name="Luke J."/>
            <person name="Reinhart S."/>
            <person name="Benedict M.N."/>
            <person name="Youngblut N.D."/>
            <person name="Metcalf M.E."/>
            <person name="Whitaker R.J."/>
            <person name="Metcalf W.W."/>
        </authorList>
    </citation>
    <scope>NUCLEOTIDE SEQUENCE [LARGE SCALE GENOMIC DNA]</scope>
    <source>
        <strain evidence="6">ATCC 43570 / DSM 1825 / OCM 12 / VKM B-1830 / TM-1</strain>
    </source>
</reference>
<dbReference type="EMBL" id="CP009501">
    <property type="protein sequence ID" value="AKB13534.1"/>
    <property type="molecule type" value="Genomic_DNA"/>
</dbReference>
<sequence>MKTAANRKFWRYTRFSTLLLMVFAVILSGCVDEGQDGNRSENMAGSSQGITGANNSQEPNEEDYFYGTAKVENIQILILESFPVQIQVIAEGYLPDGCTEIDEIKTEREGNTFNISISTIRPKDAICTQALESFTEAIPLDVKGLKAGNYTVNVNGVTGSFELTVDNIIPEEFPDPIPPGKQVVTEADNGTNISIENGEIFYLILPENPSTGYRWELNLTQGLNVTLGPDKLPGEYYPPEQPERIEQPLVGAGGVRIWKIKAVAEGGQQVRAVYKRPFENETAEAGTFTLNVEVV</sequence>
<dbReference type="Pfam" id="PF09394">
    <property type="entry name" value="Inhibitor_I42"/>
    <property type="match status" value="1"/>
</dbReference>
<protein>
    <recommendedName>
        <fullName evidence="4">Proteinase inhibitor I42 chagasin domain-containing protein</fullName>
    </recommendedName>
</protein>
<dbReference type="RefSeq" id="WP_048167546.1">
    <property type="nucleotide sequence ID" value="NZ_CP009501.1"/>
</dbReference>
<dbReference type="InterPro" id="IPR052781">
    <property type="entry name" value="Cys_protease_inhibitor_I42"/>
</dbReference>
<keyword evidence="2" id="KW-0789">Thiol protease inhibitor</keyword>
<dbReference type="GeneID" id="41602858"/>
<name>A0A0E3H959_METTT</name>
<evidence type="ECO:0000313" key="5">
    <source>
        <dbReference type="EMBL" id="AKB13534.1"/>
    </source>
</evidence>
<gene>
    <name evidence="5" type="ORF">MSTHT_1776</name>
</gene>
<dbReference type="SUPFAM" id="SSF141066">
    <property type="entry name" value="ICP-like"/>
    <property type="match status" value="1"/>
</dbReference>
<evidence type="ECO:0000256" key="3">
    <source>
        <dbReference type="SAM" id="MobiDB-lite"/>
    </source>
</evidence>
<dbReference type="PATRIC" id="fig|523844.20.peg.2196"/>
<evidence type="ECO:0000259" key="4">
    <source>
        <dbReference type="Pfam" id="PF09394"/>
    </source>
</evidence>
<keyword evidence="1" id="KW-0646">Protease inhibitor</keyword>
<dbReference type="Proteomes" id="UP000066529">
    <property type="component" value="Chromosome"/>
</dbReference>
<dbReference type="PANTHER" id="PTHR36530:SF1">
    <property type="entry name" value="AMOEBIASIN-1"/>
    <property type="match status" value="1"/>
</dbReference>
<evidence type="ECO:0000313" key="6">
    <source>
        <dbReference type="Proteomes" id="UP000066529"/>
    </source>
</evidence>
<feature type="compositionally biased region" description="Polar residues" evidence="3">
    <location>
        <begin position="40"/>
        <end position="58"/>
    </location>
</feature>
<evidence type="ECO:0000256" key="2">
    <source>
        <dbReference type="ARBA" id="ARBA00022704"/>
    </source>
</evidence>
<dbReference type="InterPro" id="IPR036331">
    <property type="entry name" value="Chagasin-like_sf"/>
</dbReference>
<dbReference type="OrthoDB" id="28968at2157"/>
<dbReference type="HOGENOM" id="CLU_081758_0_0_2"/>